<keyword evidence="1" id="KW-0472">Membrane</keyword>
<dbReference type="EMBL" id="JAZHOF010000003">
    <property type="protein sequence ID" value="MEJ8571199.1"/>
    <property type="molecule type" value="Genomic_DNA"/>
</dbReference>
<feature type="transmembrane region" description="Helical" evidence="1">
    <location>
        <begin position="185"/>
        <end position="206"/>
    </location>
</feature>
<dbReference type="InterPro" id="IPR007038">
    <property type="entry name" value="HupE_UreJ"/>
</dbReference>
<sequence length="209" mass="21643">MASCSALRERLSVAGLVVASALLPQSALAHGAVPGIMGFYSGFLHPLISFDQLLALLALSVMCGLAPKPWFGRSWLVFATVAIVGICFGLLGYQDARVSPALMAIGFVAAGLAALRPSGVQTIQILLSALAGALVGVSSAPDPGPVRDMIITACGGLVGANYILLAVVGGICWFRDRFDHEWSLIAVRIIAAWIATISISMAALALTPR</sequence>
<evidence type="ECO:0000313" key="3">
    <source>
        <dbReference type="Proteomes" id="UP001378188"/>
    </source>
</evidence>
<gene>
    <name evidence="2" type="ORF">V3328_06925</name>
</gene>
<dbReference type="RefSeq" id="WP_340328903.1">
    <property type="nucleotide sequence ID" value="NZ_JAZHOF010000003.1"/>
</dbReference>
<keyword evidence="1" id="KW-0812">Transmembrane</keyword>
<dbReference type="Pfam" id="PF04955">
    <property type="entry name" value="HupE_UreJ"/>
    <property type="match status" value="1"/>
</dbReference>
<dbReference type="Proteomes" id="UP001378188">
    <property type="component" value="Unassembled WGS sequence"/>
</dbReference>
<reference evidence="2 3" key="1">
    <citation type="submission" date="2024-02" db="EMBL/GenBank/DDBJ databases">
        <title>Genome analysis and characterization of Microbaculum marinisediminis sp. nov., isolated from marine sediment.</title>
        <authorList>
            <person name="Du Z.-J."/>
            <person name="Ye Y.-Q."/>
            <person name="Zhang Z.-R."/>
            <person name="Yuan S.-M."/>
            <person name="Zhang X.-Y."/>
        </authorList>
    </citation>
    <scope>NUCLEOTIDE SEQUENCE [LARGE SCALE GENOMIC DNA]</scope>
    <source>
        <strain evidence="2 3">SDUM1044001</strain>
    </source>
</reference>
<protein>
    <submittedName>
        <fullName evidence="2">HupE/UreJ family protein</fullName>
    </submittedName>
</protein>
<feature type="transmembrane region" description="Helical" evidence="1">
    <location>
        <begin position="122"/>
        <end position="138"/>
    </location>
</feature>
<proteinExistence type="predicted"/>
<evidence type="ECO:0000256" key="1">
    <source>
        <dbReference type="SAM" id="Phobius"/>
    </source>
</evidence>
<comment type="caution">
    <text evidence="2">The sequence shown here is derived from an EMBL/GenBank/DDBJ whole genome shotgun (WGS) entry which is preliminary data.</text>
</comment>
<name>A0AAW9RC87_9HYPH</name>
<accession>A0AAW9RC87</accession>
<dbReference type="AlphaFoldDB" id="A0AAW9RC87"/>
<feature type="transmembrane region" description="Helical" evidence="1">
    <location>
        <begin position="98"/>
        <end position="115"/>
    </location>
</feature>
<organism evidence="2 3">
    <name type="scientific">Microbaculum marinum</name>
    <dbReference type="NCBI Taxonomy" id="1764581"/>
    <lineage>
        <taxon>Bacteria</taxon>
        <taxon>Pseudomonadati</taxon>
        <taxon>Pseudomonadota</taxon>
        <taxon>Alphaproteobacteria</taxon>
        <taxon>Hyphomicrobiales</taxon>
        <taxon>Tepidamorphaceae</taxon>
        <taxon>Microbaculum</taxon>
    </lineage>
</organism>
<keyword evidence="1" id="KW-1133">Transmembrane helix</keyword>
<evidence type="ECO:0000313" key="2">
    <source>
        <dbReference type="EMBL" id="MEJ8571199.1"/>
    </source>
</evidence>
<feature type="transmembrane region" description="Helical" evidence="1">
    <location>
        <begin position="47"/>
        <end position="67"/>
    </location>
</feature>
<feature type="transmembrane region" description="Helical" evidence="1">
    <location>
        <begin position="74"/>
        <end position="92"/>
    </location>
</feature>
<keyword evidence="3" id="KW-1185">Reference proteome</keyword>
<feature type="transmembrane region" description="Helical" evidence="1">
    <location>
        <begin position="150"/>
        <end position="173"/>
    </location>
</feature>